<gene>
    <name evidence="4" type="ORF">AACH11_22975</name>
</gene>
<keyword evidence="5" id="KW-1185">Reference proteome</keyword>
<dbReference type="CDD" id="cd03884">
    <property type="entry name" value="M20_bAS"/>
    <property type="match status" value="1"/>
</dbReference>
<dbReference type="NCBIfam" id="TIGR01879">
    <property type="entry name" value="hydantase"/>
    <property type="match status" value="1"/>
</dbReference>
<comment type="similarity">
    <text evidence="1">Belongs to the peptidase M20 family.</text>
</comment>
<dbReference type="NCBIfam" id="NF006769">
    <property type="entry name" value="PRK09290.1-3"/>
    <property type="match status" value="1"/>
</dbReference>
<protein>
    <submittedName>
        <fullName evidence="4">M20 family metallo-hydrolase</fullName>
    </submittedName>
</protein>
<dbReference type="NCBIfam" id="NF006771">
    <property type="entry name" value="PRK09290.1-5"/>
    <property type="match status" value="1"/>
</dbReference>
<evidence type="ECO:0000259" key="3">
    <source>
        <dbReference type="Pfam" id="PF07687"/>
    </source>
</evidence>
<dbReference type="Pfam" id="PF01546">
    <property type="entry name" value="Peptidase_M20"/>
    <property type="match status" value="1"/>
</dbReference>
<dbReference type="Proteomes" id="UP001368500">
    <property type="component" value="Unassembled WGS sequence"/>
</dbReference>
<organism evidence="4 5">
    <name type="scientific">Pseudaquabacterium rugosum</name>
    <dbReference type="NCBI Taxonomy" id="2984194"/>
    <lineage>
        <taxon>Bacteria</taxon>
        <taxon>Pseudomonadati</taxon>
        <taxon>Pseudomonadota</taxon>
        <taxon>Betaproteobacteria</taxon>
        <taxon>Burkholderiales</taxon>
        <taxon>Sphaerotilaceae</taxon>
        <taxon>Pseudaquabacterium</taxon>
    </lineage>
</organism>
<evidence type="ECO:0000313" key="5">
    <source>
        <dbReference type="Proteomes" id="UP001368500"/>
    </source>
</evidence>
<name>A0ABU9BH22_9BURK</name>
<dbReference type="Gene3D" id="3.40.630.10">
    <property type="entry name" value="Zn peptidases"/>
    <property type="match status" value="1"/>
</dbReference>
<dbReference type="InterPro" id="IPR011650">
    <property type="entry name" value="Peptidase_M20_dimer"/>
</dbReference>
<evidence type="ECO:0000256" key="2">
    <source>
        <dbReference type="ARBA" id="ARBA00022801"/>
    </source>
</evidence>
<evidence type="ECO:0000256" key="1">
    <source>
        <dbReference type="ARBA" id="ARBA00006153"/>
    </source>
</evidence>
<feature type="domain" description="Peptidase M20 dimerisation" evidence="3">
    <location>
        <begin position="204"/>
        <end position="304"/>
    </location>
</feature>
<dbReference type="InterPro" id="IPR010158">
    <property type="entry name" value="Amidase_Cbmase"/>
</dbReference>
<dbReference type="Pfam" id="PF07687">
    <property type="entry name" value="M20_dimer"/>
    <property type="match status" value="1"/>
</dbReference>
<dbReference type="InterPro" id="IPR002933">
    <property type="entry name" value="Peptidase_M20"/>
</dbReference>
<accession>A0ABU9BH22</accession>
<sequence length="404" mass="42497">MQRLQDLAAIGATPEGGVCRLALTDADRDARAQLMAWMREAGLTVQVDAIGNLFGTRAGTASADGADAAPVMTGSHIDSVATGGRYDGSYGVIAGLEVLRWMDAHGIRTRRPITLAAFTNEEGVRWQPDMMGSLVHAGDLPLQQALDARDRDGLRLGDELRRIGADGALPVGTIRPSAYVELHIEQGPRLEAEGVTIGAVQDLQGIAWREVTIEGQSNHAGTTPLDLRRDAGLAAARLTVWLHALAERTGGGMVATVGQLALHPGLVNVVPGRATLTVDLRHTDAAVLDSALAELDAWLQALAAGHGLRIGCRALADSPPVRFDARLVELIEDRARARGLSVCRMTSGAGHDAQMIARIAPAAMIFVPSAAGLSHNPREHTAPADLAHGARVLADVLRTLADEG</sequence>
<dbReference type="EMBL" id="JBBUTF010000031">
    <property type="protein sequence ID" value="MEK8028833.1"/>
    <property type="molecule type" value="Genomic_DNA"/>
</dbReference>
<keyword evidence="2" id="KW-0378">Hydrolase</keyword>
<dbReference type="PANTHER" id="PTHR32494">
    <property type="entry name" value="ALLANTOATE DEIMINASE-RELATED"/>
    <property type="match status" value="1"/>
</dbReference>
<dbReference type="PANTHER" id="PTHR32494:SF5">
    <property type="entry name" value="ALLANTOATE AMIDOHYDROLASE"/>
    <property type="match status" value="1"/>
</dbReference>
<dbReference type="PIRSF" id="PIRSF001235">
    <property type="entry name" value="Amidase_carbamoylase"/>
    <property type="match status" value="1"/>
</dbReference>
<comment type="caution">
    <text evidence="4">The sequence shown here is derived from an EMBL/GenBank/DDBJ whole genome shotgun (WGS) entry which is preliminary data.</text>
</comment>
<proteinExistence type="inferred from homology"/>
<reference evidence="4 5" key="1">
    <citation type="submission" date="2024-04" db="EMBL/GenBank/DDBJ databases">
        <title>Novel species of the genus Ideonella isolated from streams.</title>
        <authorList>
            <person name="Lu H."/>
        </authorList>
    </citation>
    <scope>NUCLEOTIDE SEQUENCE [LARGE SCALE GENOMIC DNA]</scope>
    <source>
        <strain evidence="4 5">BYS139W</strain>
    </source>
</reference>
<dbReference type="SUPFAM" id="SSF55031">
    <property type="entry name" value="Bacterial exopeptidase dimerisation domain"/>
    <property type="match status" value="1"/>
</dbReference>
<evidence type="ECO:0000313" key="4">
    <source>
        <dbReference type="EMBL" id="MEK8028833.1"/>
    </source>
</evidence>
<dbReference type="InterPro" id="IPR036264">
    <property type="entry name" value="Bact_exopeptidase_dim_dom"/>
</dbReference>
<dbReference type="SUPFAM" id="SSF53187">
    <property type="entry name" value="Zn-dependent exopeptidases"/>
    <property type="match status" value="1"/>
</dbReference>
<dbReference type="Gene3D" id="3.30.70.360">
    <property type="match status" value="1"/>
</dbReference>